<reference evidence="1 2" key="1">
    <citation type="submission" date="2014-07" db="EMBL/GenBank/DDBJ databases">
        <authorList>
            <person name="McCorrison J."/>
            <person name="Sanka R."/>
            <person name="Torralba M."/>
            <person name="Gillis M."/>
            <person name="Haft D.H."/>
            <person name="Methe B."/>
            <person name="Sutton G."/>
            <person name="Nelson K.E."/>
        </authorList>
    </citation>
    <scope>NUCLEOTIDE SEQUENCE [LARGE SCALE GENOMIC DNA]</scope>
    <source>
        <strain evidence="1 2">S7-1-13</strain>
    </source>
</reference>
<evidence type="ECO:0000313" key="2">
    <source>
        <dbReference type="Proteomes" id="UP000029579"/>
    </source>
</evidence>
<comment type="caution">
    <text evidence="1">The sequence shown here is derived from an EMBL/GenBank/DDBJ whole genome shotgun (WGS) entry which is preliminary data.</text>
</comment>
<dbReference type="RefSeq" id="WP_037327736.1">
    <property type="nucleotide sequence ID" value="NZ_JRMW01000034.1"/>
</dbReference>
<protein>
    <submittedName>
        <fullName evidence="1">Uncharacterized protein</fullName>
    </submittedName>
</protein>
<sequence>MTNLDIFLIDYEIYKANPNWWLEIIEIFLKPGLRFKASFEKEQNNILELLTAYGNDLKISDENNLLRVEGITNKEMIRDFKAIYKVVNGGGIDHYSPFNGIEIGEDYSSAHHGSELYLTNLSEDELEKIYKIINPLDQYFKI</sequence>
<evidence type="ECO:0000313" key="1">
    <source>
        <dbReference type="EMBL" id="KGF04066.1"/>
    </source>
</evidence>
<proteinExistence type="predicted"/>
<name>A0A095X2X0_9FIRM</name>
<dbReference type="Proteomes" id="UP000029579">
    <property type="component" value="Unassembled WGS sequence"/>
</dbReference>
<organism evidence="1 2">
    <name type="scientific">Anaerococcus lactolyticus S7-1-13</name>
    <dbReference type="NCBI Taxonomy" id="1284686"/>
    <lineage>
        <taxon>Bacteria</taxon>
        <taxon>Bacillati</taxon>
        <taxon>Bacillota</taxon>
        <taxon>Tissierellia</taxon>
        <taxon>Tissierellales</taxon>
        <taxon>Peptoniphilaceae</taxon>
        <taxon>Anaerococcus</taxon>
    </lineage>
</organism>
<dbReference type="EMBL" id="JRMW01000034">
    <property type="protein sequence ID" value="KGF04066.1"/>
    <property type="molecule type" value="Genomic_DNA"/>
</dbReference>
<dbReference type="AlphaFoldDB" id="A0A095X2X0"/>
<gene>
    <name evidence="1" type="ORF">HMPREF1630_05415</name>
</gene>
<accession>A0A095X2X0</accession>